<evidence type="ECO:0000256" key="6">
    <source>
        <dbReference type="ARBA" id="ARBA00022556"/>
    </source>
</evidence>
<evidence type="ECO:0000256" key="13">
    <source>
        <dbReference type="HAMAP-Rule" id="MF_00409"/>
    </source>
</evidence>
<dbReference type="GO" id="GO:0009245">
    <property type="term" value="P:lipid A biosynthetic process"/>
    <property type="evidence" value="ECO:0007669"/>
    <property type="project" value="UniProtKB-UniRule"/>
</dbReference>
<evidence type="ECO:0000256" key="3">
    <source>
        <dbReference type="ARBA" id="ARBA00012071"/>
    </source>
</evidence>
<comment type="catalytic activity">
    <reaction evidence="13">
        <text>a lipid A disaccharide + ATP = a lipid IVA + ADP + H(+)</text>
        <dbReference type="Rhea" id="RHEA:67840"/>
        <dbReference type="ChEBI" id="CHEBI:15378"/>
        <dbReference type="ChEBI" id="CHEBI:30616"/>
        <dbReference type="ChEBI" id="CHEBI:176343"/>
        <dbReference type="ChEBI" id="CHEBI:176425"/>
        <dbReference type="ChEBI" id="CHEBI:456216"/>
        <dbReference type="EC" id="2.7.1.130"/>
    </reaction>
</comment>
<comment type="similarity">
    <text evidence="13">Belongs to the LpxK family.</text>
</comment>
<keyword evidence="14" id="KW-0472">Membrane</keyword>
<evidence type="ECO:0000256" key="1">
    <source>
        <dbReference type="ARBA" id="ARBA00002274"/>
    </source>
</evidence>
<sequence>MLISNASEIYPNLLYCRLKVLLYIASCIYGLFVLVRNWLFDRRILRSSASRIPVVCVGNLTVGGAGKTPTVDWIIKFYQREGKRVAVLSRGYKRKTKGVVLVCDGELVRVSAAEAGDEPLMLAWRNPRAIVVVAEKRLAGIRFIEENFASRLPDVIILDDGFQHRQLHCDLNLLVIHAEQNVFRDSLLPLGRLREPVQGIRRADLILLSKVTKYLDLAPLLNGLQTFQKPIVQSQVKIVGLRSFFSSELVPLGTQPFLYTWAFAFSGIGDPKNFMETLQYAGLIVEHAKHFPDHHDYTAADIDFILSEAVRHGSNIIVTTEKDFHRLKAKEELFNTLRHAPCFYLEIEFEMIAGQQVLEEALRRLVYCRS</sequence>
<dbReference type="AlphaFoldDB" id="A0A395LY48"/>
<evidence type="ECO:0000256" key="10">
    <source>
        <dbReference type="ARBA" id="ARBA00022840"/>
    </source>
</evidence>
<keyword evidence="14" id="KW-0812">Transmembrane</keyword>
<evidence type="ECO:0000256" key="8">
    <source>
        <dbReference type="ARBA" id="ARBA00022741"/>
    </source>
</evidence>
<reference evidence="15 16" key="1">
    <citation type="journal article" date="2011" name="ISME J.">
        <title>Community ecology of hot spring cyanobacterial mats: predominant populations and their functional potential.</title>
        <authorList>
            <person name="Klatt C.G."/>
            <person name="Wood J.M."/>
            <person name="Rusch D.B."/>
            <person name="Bateson M.M."/>
            <person name="Hamamura N."/>
            <person name="Heidelberg J.F."/>
            <person name="Grossman A.R."/>
            <person name="Bhaya D."/>
            <person name="Cohan F.M."/>
            <person name="Kuhl M."/>
            <person name="Bryant D.A."/>
            <person name="Ward D.M."/>
        </authorList>
    </citation>
    <scope>NUCLEOTIDE SEQUENCE [LARGE SCALE GENOMIC DNA]</scope>
    <source>
        <strain evidence="15">OS</strain>
    </source>
</reference>
<dbReference type="EC" id="2.7.1.130" evidence="3 13"/>
<accession>A0A395LY48</accession>
<dbReference type="HAMAP" id="MF_00409">
    <property type="entry name" value="LpxK"/>
    <property type="match status" value="1"/>
</dbReference>
<comment type="function">
    <text evidence="1 13">Transfers the gamma-phosphate of ATP to the 4'-position of a tetraacyldisaccharide 1-phosphate intermediate (termed DS-1-P) to form tetraacyldisaccharide 1,4'-bis-phosphate (lipid IVA).</text>
</comment>
<dbReference type="EMBL" id="PHFL01000065">
    <property type="protein sequence ID" value="RFM23455.1"/>
    <property type="molecule type" value="Genomic_DNA"/>
</dbReference>
<feature type="binding site" evidence="13">
    <location>
        <begin position="61"/>
        <end position="68"/>
    </location>
    <ligand>
        <name>ATP</name>
        <dbReference type="ChEBI" id="CHEBI:30616"/>
    </ligand>
</feature>
<evidence type="ECO:0000256" key="11">
    <source>
        <dbReference type="ARBA" id="ARBA00023098"/>
    </source>
</evidence>
<dbReference type="GO" id="GO:0005524">
    <property type="term" value="F:ATP binding"/>
    <property type="evidence" value="ECO:0007669"/>
    <property type="project" value="UniProtKB-UniRule"/>
</dbReference>
<dbReference type="InterPro" id="IPR027417">
    <property type="entry name" value="P-loop_NTPase"/>
</dbReference>
<dbReference type="PANTHER" id="PTHR42724">
    <property type="entry name" value="TETRAACYLDISACCHARIDE 4'-KINASE"/>
    <property type="match status" value="1"/>
</dbReference>
<keyword evidence="8 13" id="KW-0547">Nucleotide-binding</keyword>
<keyword evidence="11 13" id="KW-0443">Lipid metabolism</keyword>
<dbReference type="GO" id="GO:0009029">
    <property type="term" value="F:lipid-A 4'-kinase activity"/>
    <property type="evidence" value="ECO:0007669"/>
    <property type="project" value="UniProtKB-UniRule"/>
</dbReference>
<evidence type="ECO:0000256" key="4">
    <source>
        <dbReference type="ARBA" id="ARBA00016436"/>
    </source>
</evidence>
<protein>
    <recommendedName>
        <fullName evidence="4 13">Tetraacyldisaccharide 4'-kinase</fullName>
        <ecNumber evidence="3 13">2.7.1.130</ecNumber>
    </recommendedName>
    <alternativeName>
        <fullName evidence="12 13">Lipid A 4'-kinase</fullName>
    </alternativeName>
</protein>
<evidence type="ECO:0000256" key="9">
    <source>
        <dbReference type="ARBA" id="ARBA00022777"/>
    </source>
</evidence>
<organism evidence="15 16">
    <name type="scientific">Candidatus Thermochlorobacter aerophilus</name>
    <dbReference type="NCBI Taxonomy" id="1868324"/>
    <lineage>
        <taxon>Bacteria</taxon>
        <taxon>Pseudomonadati</taxon>
        <taxon>Chlorobiota</taxon>
        <taxon>Chlorobiia</taxon>
        <taxon>Chlorobiales</taxon>
        <taxon>Candidatus Thermochlorobacteriaceae</taxon>
        <taxon>Candidatus Thermochlorobacter</taxon>
    </lineage>
</organism>
<feature type="transmembrane region" description="Helical" evidence="14">
    <location>
        <begin position="20"/>
        <end position="39"/>
    </location>
</feature>
<evidence type="ECO:0000256" key="5">
    <source>
        <dbReference type="ARBA" id="ARBA00022516"/>
    </source>
</evidence>
<evidence type="ECO:0000256" key="2">
    <source>
        <dbReference type="ARBA" id="ARBA00004870"/>
    </source>
</evidence>
<evidence type="ECO:0000313" key="15">
    <source>
        <dbReference type="EMBL" id="RFM23455.1"/>
    </source>
</evidence>
<proteinExistence type="inferred from homology"/>
<dbReference type="GO" id="GO:0009244">
    <property type="term" value="P:lipopolysaccharide core region biosynthetic process"/>
    <property type="evidence" value="ECO:0007669"/>
    <property type="project" value="TreeGrafter"/>
</dbReference>
<comment type="pathway">
    <text evidence="2 13">Glycolipid biosynthesis; lipid IV(A) biosynthesis; lipid IV(A) from (3R)-3-hydroxytetradecanoyl-[acyl-carrier-protein] and UDP-N-acetyl-alpha-D-glucosamine: step 6/6.</text>
</comment>
<keyword evidence="10 13" id="KW-0067">ATP-binding</keyword>
<evidence type="ECO:0000256" key="14">
    <source>
        <dbReference type="SAM" id="Phobius"/>
    </source>
</evidence>
<keyword evidence="6 13" id="KW-0441">Lipid A biosynthesis</keyword>
<evidence type="ECO:0000256" key="12">
    <source>
        <dbReference type="ARBA" id="ARBA00029757"/>
    </source>
</evidence>
<keyword evidence="7 13" id="KW-0808">Transferase</keyword>
<dbReference type="PANTHER" id="PTHR42724:SF1">
    <property type="entry name" value="TETRAACYLDISACCHARIDE 4'-KINASE, MITOCHONDRIAL-RELATED"/>
    <property type="match status" value="1"/>
</dbReference>
<evidence type="ECO:0000313" key="16">
    <source>
        <dbReference type="Proteomes" id="UP000266389"/>
    </source>
</evidence>
<keyword evidence="14" id="KW-1133">Transmembrane helix</keyword>
<keyword evidence="9 13" id="KW-0418">Kinase</keyword>
<dbReference type="UniPathway" id="UPA00359">
    <property type="reaction ID" value="UER00482"/>
</dbReference>
<gene>
    <name evidence="13 15" type="primary">lpxK</name>
    <name evidence="15" type="ORF">D0433_11020</name>
</gene>
<evidence type="ECO:0000256" key="7">
    <source>
        <dbReference type="ARBA" id="ARBA00022679"/>
    </source>
</evidence>
<dbReference type="Pfam" id="PF02606">
    <property type="entry name" value="LpxK"/>
    <property type="match status" value="1"/>
</dbReference>
<keyword evidence="5 13" id="KW-0444">Lipid biosynthesis</keyword>
<dbReference type="InterPro" id="IPR003758">
    <property type="entry name" value="LpxK"/>
</dbReference>
<dbReference type="Proteomes" id="UP000266389">
    <property type="component" value="Unassembled WGS sequence"/>
</dbReference>
<dbReference type="GO" id="GO:0005886">
    <property type="term" value="C:plasma membrane"/>
    <property type="evidence" value="ECO:0007669"/>
    <property type="project" value="TreeGrafter"/>
</dbReference>
<name>A0A395LY48_9BACT</name>
<dbReference type="SUPFAM" id="SSF52540">
    <property type="entry name" value="P-loop containing nucleoside triphosphate hydrolases"/>
    <property type="match status" value="1"/>
</dbReference>
<comment type="caution">
    <text evidence="15">The sequence shown here is derived from an EMBL/GenBank/DDBJ whole genome shotgun (WGS) entry which is preliminary data.</text>
</comment>
<dbReference type="NCBIfam" id="TIGR00682">
    <property type="entry name" value="lpxK"/>
    <property type="match status" value="1"/>
</dbReference>